<evidence type="ECO:0000256" key="4">
    <source>
        <dbReference type="ARBA" id="ARBA00023136"/>
    </source>
</evidence>
<accession>A0AAD7P9L1</accession>
<dbReference type="Pfam" id="PF13850">
    <property type="entry name" value="ERGIC_N"/>
    <property type="match status" value="1"/>
</dbReference>
<dbReference type="InterPro" id="IPR039542">
    <property type="entry name" value="Erv_N"/>
</dbReference>
<dbReference type="EMBL" id="JARAOO010000013">
    <property type="protein sequence ID" value="KAJ7946709.1"/>
    <property type="molecule type" value="Genomic_DNA"/>
</dbReference>
<dbReference type="GO" id="GO:0016020">
    <property type="term" value="C:membrane"/>
    <property type="evidence" value="ECO:0007669"/>
    <property type="project" value="UniProtKB-SubCell"/>
</dbReference>
<keyword evidence="2 5" id="KW-0812">Transmembrane</keyword>
<dbReference type="PANTHER" id="PTHR10984">
    <property type="entry name" value="ENDOPLASMIC RETICULUM-GOLGI INTERMEDIATE COMPARTMENT PROTEIN"/>
    <property type="match status" value="1"/>
</dbReference>
<evidence type="ECO:0000256" key="1">
    <source>
        <dbReference type="ARBA" id="ARBA00004370"/>
    </source>
</evidence>
<gene>
    <name evidence="8" type="ORF">O6P43_031600</name>
</gene>
<dbReference type="GO" id="GO:0030134">
    <property type="term" value="C:COPII-coated ER to Golgi transport vesicle"/>
    <property type="evidence" value="ECO:0007669"/>
    <property type="project" value="TreeGrafter"/>
</dbReference>
<reference evidence="8" key="1">
    <citation type="journal article" date="2023" name="Science">
        <title>Elucidation of the pathway for biosynthesis of saponin adjuvants from the soapbark tree.</title>
        <authorList>
            <person name="Reed J."/>
            <person name="Orme A."/>
            <person name="El-Demerdash A."/>
            <person name="Owen C."/>
            <person name="Martin L.B.B."/>
            <person name="Misra R.C."/>
            <person name="Kikuchi S."/>
            <person name="Rejzek M."/>
            <person name="Martin A.C."/>
            <person name="Harkess A."/>
            <person name="Leebens-Mack J."/>
            <person name="Louveau T."/>
            <person name="Stephenson M.J."/>
            <person name="Osbourn A."/>
        </authorList>
    </citation>
    <scope>NUCLEOTIDE SEQUENCE</scope>
    <source>
        <strain evidence="8">S10</strain>
    </source>
</reference>
<feature type="domain" description="Endoplasmic reticulum vesicle transporter C-terminal" evidence="6">
    <location>
        <begin position="149"/>
        <end position="365"/>
    </location>
</feature>
<protein>
    <submittedName>
        <fullName evidence="8">Endoplasmic reticulum-Golgi intermediate compartment protein 3-like</fullName>
    </submittedName>
</protein>
<sequence length="385" mass="43621">MDKFLQKLRSLDAYPKINEDFYSRTLSGGLVTLVSATVMLFLFFSELGLYFYTVTESKLLVDTSRGETLHINFDITFPAIPCSILSLDAMDVSGEQHLDIKHDIMKKRIDVHGNVIEARKDGIGAPKIERPLQRHGGRLEHDEQYCGSCYGGESSDDDCCNSCEEVQEAYRKKGWALTNMEFIDQCKREGFLQKVKDEDGEGCNIHGSLEVNKVAGNFHFSPGKSFHLSNIFFTDLLGFQKDNYNISHKINRLTFGDSFPGLVNPLDGVQWVHETPHGMYQYFIKVVPTIYTDVRGRAIHSNQYSVTEHFKSSEFGFQSIPGVFFFYDISPIKVTFKEEHVPFLHFMTNICAIIGGIFTVAGIVDSSIYYGQRAIKRKVEIGKFG</sequence>
<evidence type="ECO:0000313" key="8">
    <source>
        <dbReference type="EMBL" id="KAJ7946709.1"/>
    </source>
</evidence>
<evidence type="ECO:0000256" key="3">
    <source>
        <dbReference type="ARBA" id="ARBA00022989"/>
    </source>
</evidence>
<feature type="transmembrane region" description="Helical" evidence="5">
    <location>
        <begin position="21"/>
        <end position="44"/>
    </location>
</feature>
<evidence type="ECO:0000256" key="2">
    <source>
        <dbReference type="ARBA" id="ARBA00022692"/>
    </source>
</evidence>
<dbReference type="AlphaFoldDB" id="A0AAD7P9L1"/>
<dbReference type="PANTHER" id="PTHR10984:SF82">
    <property type="entry name" value="ENDOPLASMIC RETICULUM VESICLE TRANSPORTER PROTEIN"/>
    <property type="match status" value="1"/>
</dbReference>
<dbReference type="KEGG" id="qsa:O6P43_031600"/>
<evidence type="ECO:0000256" key="5">
    <source>
        <dbReference type="SAM" id="Phobius"/>
    </source>
</evidence>
<keyword evidence="9" id="KW-1185">Reference proteome</keyword>
<dbReference type="Proteomes" id="UP001163823">
    <property type="component" value="Chromosome 13"/>
</dbReference>
<dbReference type="GO" id="GO:0005783">
    <property type="term" value="C:endoplasmic reticulum"/>
    <property type="evidence" value="ECO:0007669"/>
    <property type="project" value="TreeGrafter"/>
</dbReference>
<keyword evidence="4 5" id="KW-0472">Membrane</keyword>
<feature type="domain" description="Endoplasmic reticulum vesicle transporter N-terminal" evidence="7">
    <location>
        <begin position="8"/>
        <end position="97"/>
    </location>
</feature>
<feature type="transmembrane region" description="Helical" evidence="5">
    <location>
        <begin position="343"/>
        <end position="370"/>
    </location>
</feature>
<comment type="caution">
    <text evidence="8">The sequence shown here is derived from an EMBL/GenBank/DDBJ whole genome shotgun (WGS) entry which is preliminary data.</text>
</comment>
<name>A0AAD7P9L1_QUISA</name>
<evidence type="ECO:0000259" key="6">
    <source>
        <dbReference type="Pfam" id="PF07970"/>
    </source>
</evidence>
<dbReference type="InterPro" id="IPR012936">
    <property type="entry name" value="Erv_C"/>
</dbReference>
<comment type="subcellular location">
    <subcellularLocation>
        <location evidence="1">Membrane</location>
    </subcellularLocation>
</comment>
<organism evidence="8 9">
    <name type="scientific">Quillaja saponaria</name>
    <name type="common">Soap bark tree</name>
    <dbReference type="NCBI Taxonomy" id="32244"/>
    <lineage>
        <taxon>Eukaryota</taxon>
        <taxon>Viridiplantae</taxon>
        <taxon>Streptophyta</taxon>
        <taxon>Embryophyta</taxon>
        <taxon>Tracheophyta</taxon>
        <taxon>Spermatophyta</taxon>
        <taxon>Magnoliopsida</taxon>
        <taxon>eudicotyledons</taxon>
        <taxon>Gunneridae</taxon>
        <taxon>Pentapetalae</taxon>
        <taxon>rosids</taxon>
        <taxon>fabids</taxon>
        <taxon>Fabales</taxon>
        <taxon>Quillajaceae</taxon>
        <taxon>Quillaja</taxon>
    </lineage>
</organism>
<proteinExistence type="predicted"/>
<dbReference type="Pfam" id="PF07970">
    <property type="entry name" value="COPIIcoated_ERV"/>
    <property type="match status" value="1"/>
</dbReference>
<keyword evidence="3 5" id="KW-1133">Transmembrane helix</keyword>
<evidence type="ECO:0000259" key="7">
    <source>
        <dbReference type="Pfam" id="PF13850"/>
    </source>
</evidence>
<evidence type="ECO:0000313" key="9">
    <source>
        <dbReference type="Proteomes" id="UP001163823"/>
    </source>
</evidence>
<dbReference type="InterPro" id="IPR045888">
    <property type="entry name" value="Erv"/>
</dbReference>